<name>A0A1D7VPX5_9ACTN</name>
<organism evidence="2 3">
    <name type="scientific">Streptomyces lydicus</name>
    <dbReference type="NCBI Taxonomy" id="47763"/>
    <lineage>
        <taxon>Bacteria</taxon>
        <taxon>Bacillati</taxon>
        <taxon>Actinomycetota</taxon>
        <taxon>Actinomycetes</taxon>
        <taxon>Kitasatosporales</taxon>
        <taxon>Streptomycetaceae</taxon>
        <taxon>Streptomyces</taxon>
    </lineage>
</organism>
<evidence type="ECO:0008006" key="4">
    <source>
        <dbReference type="Google" id="ProtNLM"/>
    </source>
</evidence>
<feature type="signal peptide" evidence="1">
    <location>
        <begin position="1"/>
        <end position="32"/>
    </location>
</feature>
<sequence length="145" mass="14671">MKRMRRAAVVTALATAATVGATAFAVPASAAAAGTAESAVAAYNGVCGAGYKVVDFGNIGSLGTAYLTWNATTGENCAVTVRTGPGAAVYMHAKVFQTGNTQVSASDSGAYTSYAGPVYIPARFACVTWRGQIADQYVTKDGHCG</sequence>
<reference evidence="2 3" key="1">
    <citation type="submission" date="2016-09" db="EMBL/GenBank/DDBJ databases">
        <title>Complete genome sequencing of Streptomyces lydicus 103 and metabolic pathways analysis of antibiotic biosynthesis.</title>
        <authorList>
            <person name="Jia N."/>
            <person name="Ding M.-Z."/>
            <person name="Gao F."/>
            <person name="Yuan Y.-J."/>
        </authorList>
    </citation>
    <scope>NUCLEOTIDE SEQUENCE [LARGE SCALE GENOMIC DNA]</scope>
    <source>
        <strain evidence="2 3">103</strain>
    </source>
</reference>
<protein>
    <recommendedName>
        <fullName evidence="4">Spore-associated protein A</fullName>
    </recommendedName>
</protein>
<evidence type="ECO:0000256" key="1">
    <source>
        <dbReference type="SAM" id="SignalP"/>
    </source>
</evidence>
<evidence type="ECO:0000313" key="2">
    <source>
        <dbReference type="EMBL" id="AOP48820.1"/>
    </source>
</evidence>
<dbReference type="PROSITE" id="PS51318">
    <property type="entry name" value="TAT"/>
    <property type="match status" value="1"/>
</dbReference>
<feature type="chain" id="PRO_5038598167" description="Spore-associated protein A" evidence="1">
    <location>
        <begin position="33"/>
        <end position="145"/>
    </location>
</feature>
<keyword evidence="1" id="KW-0732">Signal</keyword>
<dbReference type="Proteomes" id="UP000094094">
    <property type="component" value="Chromosome"/>
</dbReference>
<dbReference type="AlphaFoldDB" id="A0A1D7VPX5"/>
<proteinExistence type="predicted"/>
<dbReference type="OrthoDB" id="1099523at2"/>
<dbReference type="KEGG" id="slc:SL103_23535"/>
<accession>A0A1D7VPX5</accession>
<evidence type="ECO:0000313" key="3">
    <source>
        <dbReference type="Proteomes" id="UP000094094"/>
    </source>
</evidence>
<gene>
    <name evidence="2" type="ORF">SL103_23535</name>
</gene>
<keyword evidence="3" id="KW-1185">Reference proteome</keyword>
<dbReference type="EMBL" id="CP017157">
    <property type="protein sequence ID" value="AOP48820.1"/>
    <property type="molecule type" value="Genomic_DNA"/>
</dbReference>
<dbReference type="InterPro" id="IPR006311">
    <property type="entry name" value="TAT_signal"/>
</dbReference>